<dbReference type="EMBL" id="CVRI01000014">
    <property type="protein sequence ID" value="CRK89638.1"/>
    <property type="molecule type" value="Genomic_DNA"/>
</dbReference>
<keyword evidence="2" id="KW-1185">Reference proteome</keyword>
<name>A0A1J1HT43_9DIPT</name>
<sequence length="77" mass="8941">MKFSVKSLRHSLADIFTHVVTRQNCLKSNGNVYCHQSFKQIYRNELNISMFCNDDNVLKVTKTICKVNMNTSLEVEL</sequence>
<gene>
    <name evidence="1" type="ORF">CLUMA_CG003580</name>
</gene>
<organism evidence="1 2">
    <name type="scientific">Clunio marinus</name>
    <dbReference type="NCBI Taxonomy" id="568069"/>
    <lineage>
        <taxon>Eukaryota</taxon>
        <taxon>Metazoa</taxon>
        <taxon>Ecdysozoa</taxon>
        <taxon>Arthropoda</taxon>
        <taxon>Hexapoda</taxon>
        <taxon>Insecta</taxon>
        <taxon>Pterygota</taxon>
        <taxon>Neoptera</taxon>
        <taxon>Endopterygota</taxon>
        <taxon>Diptera</taxon>
        <taxon>Nematocera</taxon>
        <taxon>Chironomoidea</taxon>
        <taxon>Chironomidae</taxon>
        <taxon>Clunio</taxon>
    </lineage>
</organism>
<proteinExistence type="predicted"/>
<dbReference type="AlphaFoldDB" id="A0A1J1HT43"/>
<accession>A0A1J1HT43</accession>
<dbReference type="Proteomes" id="UP000183832">
    <property type="component" value="Unassembled WGS sequence"/>
</dbReference>
<evidence type="ECO:0000313" key="2">
    <source>
        <dbReference type="Proteomes" id="UP000183832"/>
    </source>
</evidence>
<reference evidence="1 2" key="1">
    <citation type="submission" date="2015-04" db="EMBL/GenBank/DDBJ databases">
        <authorList>
            <person name="Syromyatnikov M.Y."/>
            <person name="Popov V.N."/>
        </authorList>
    </citation>
    <scope>NUCLEOTIDE SEQUENCE [LARGE SCALE GENOMIC DNA]</scope>
</reference>
<protein>
    <submittedName>
        <fullName evidence="1">CLUMA_CG003580, isoform A</fullName>
    </submittedName>
</protein>
<evidence type="ECO:0000313" key="1">
    <source>
        <dbReference type="EMBL" id="CRK89638.1"/>
    </source>
</evidence>